<dbReference type="InterPro" id="IPR009959">
    <property type="entry name" value="Cyclase_SnoaL-like"/>
</dbReference>
<dbReference type="Gene3D" id="3.10.450.50">
    <property type="match status" value="1"/>
</dbReference>
<dbReference type="InterPro" id="IPR032710">
    <property type="entry name" value="NTF2-like_dom_sf"/>
</dbReference>
<dbReference type="EMBL" id="CP094326">
    <property type="protein sequence ID" value="UNY98768.1"/>
    <property type="molecule type" value="Genomic_DNA"/>
</dbReference>
<proteinExistence type="predicted"/>
<name>A0ABY3YM42_9FLAO</name>
<dbReference type="Proteomes" id="UP000829476">
    <property type="component" value="Chromosome"/>
</dbReference>
<reference evidence="1 2" key="1">
    <citation type="journal article" date="2018" name="Int. J. Syst. Evol. Microbiol.">
        <title>Zhouia spongiae sp. nov., isolated from a marine sponge.</title>
        <authorList>
            <person name="Zhuang L."/>
            <person name="Lin B."/>
            <person name="Qin F."/>
            <person name="Luo L."/>
        </authorList>
    </citation>
    <scope>NUCLEOTIDE SEQUENCE [LARGE SCALE GENOMIC DNA]</scope>
    <source>
        <strain evidence="1 2">HN-Y44</strain>
    </source>
</reference>
<protein>
    <submittedName>
        <fullName evidence="1">Ester cyclase</fullName>
    </submittedName>
</protein>
<dbReference type="Pfam" id="PF07366">
    <property type="entry name" value="SnoaL"/>
    <property type="match status" value="1"/>
</dbReference>
<dbReference type="Gene3D" id="3.30.70.100">
    <property type="match status" value="1"/>
</dbReference>
<gene>
    <name evidence="1" type="ORF">MQE36_00075</name>
</gene>
<keyword evidence="2" id="KW-1185">Reference proteome</keyword>
<organism evidence="1 2">
    <name type="scientific">Zhouia spongiae</name>
    <dbReference type="NCBI Taxonomy" id="2202721"/>
    <lineage>
        <taxon>Bacteria</taxon>
        <taxon>Pseudomonadati</taxon>
        <taxon>Bacteroidota</taxon>
        <taxon>Flavobacteriia</taxon>
        <taxon>Flavobacteriales</taxon>
        <taxon>Flavobacteriaceae</taxon>
        <taxon>Zhouia</taxon>
    </lineage>
</organism>
<dbReference type="RefSeq" id="WP_242937174.1">
    <property type="nucleotide sequence ID" value="NZ_CP094326.1"/>
</dbReference>
<sequence length="249" mass="29146">MESKIKIQNQNKELIKHLYNVVINGRKWDELPNMISKKYTNEKGHKGVRAFKKDISDVINIFPDALWAIEKLISEDNNVVVRQTIKKTHKKIPGNNSISHDTMYSQGYVIYTLENGKIFDSEILMNAPAFSQQPAHIPKPLDEPSSNVYFVDRFIVPIEAYSEFMKKMSLSRNIIKKLPGFIKDEVMINDENDNTVKVITIALWKNLEHFENAKERAFEEYKKVNFDPKTFTQRLGIQRVREVYKSYEE</sequence>
<dbReference type="SUPFAM" id="SSF54427">
    <property type="entry name" value="NTF2-like"/>
    <property type="match status" value="1"/>
</dbReference>
<dbReference type="InterPro" id="IPR011008">
    <property type="entry name" value="Dimeric_a/b-barrel"/>
</dbReference>
<evidence type="ECO:0000313" key="1">
    <source>
        <dbReference type="EMBL" id="UNY98768.1"/>
    </source>
</evidence>
<accession>A0ABY3YM42</accession>
<evidence type="ECO:0000313" key="2">
    <source>
        <dbReference type="Proteomes" id="UP000829476"/>
    </source>
</evidence>
<dbReference type="SUPFAM" id="SSF54909">
    <property type="entry name" value="Dimeric alpha+beta barrel"/>
    <property type="match status" value="1"/>
</dbReference>